<organism evidence="2 3">
    <name type="scientific">Actinoplanes cyaneus</name>
    <dbReference type="NCBI Taxonomy" id="52696"/>
    <lineage>
        <taxon>Bacteria</taxon>
        <taxon>Bacillati</taxon>
        <taxon>Actinomycetota</taxon>
        <taxon>Actinomycetes</taxon>
        <taxon>Micromonosporales</taxon>
        <taxon>Micromonosporaceae</taxon>
        <taxon>Actinoplanes</taxon>
    </lineage>
</organism>
<dbReference type="Proteomes" id="UP000619479">
    <property type="component" value="Unassembled WGS sequence"/>
</dbReference>
<comment type="caution">
    <text evidence="2">The sequence shown here is derived from an EMBL/GenBank/DDBJ whole genome shotgun (WGS) entry which is preliminary data.</text>
</comment>
<feature type="transmembrane region" description="Helical" evidence="1">
    <location>
        <begin position="24"/>
        <end position="44"/>
    </location>
</feature>
<dbReference type="AlphaFoldDB" id="A0A919ICV9"/>
<name>A0A919ICV9_9ACTN</name>
<proteinExistence type="predicted"/>
<protein>
    <submittedName>
        <fullName evidence="2">Uncharacterized protein</fullName>
    </submittedName>
</protein>
<dbReference type="RefSeq" id="WP_203739173.1">
    <property type="nucleotide sequence ID" value="NZ_BAAAUC010000023.1"/>
</dbReference>
<keyword evidence="1" id="KW-0812">Transmembrane</keyword>
<reference evidence="2" key="1">
    <citation type="submission" date="2021-01" db="EMBL/GenBank/DDBJ databases">
        <title>Whole genome shotgun sequence of Actinoplanes cyaneus NBRC 14990.</title>
        <authorList>
            <person name="Komaki H."/>
            <person name="Tamura T."/>
        </authorList>
    </citation>
    <scope>NUCLEOTIDE SEQUENCE</scope>
    <source>
        <strain evidence="2">NBRC 14990</strain>
    </source>
</reference>
<dbReference type="EMBL" id="BOMH01000013">
    <property type="protein sequence ID" value="GID63735.1"/>
    <property type="molecule type" value="Genomic_DNA"/>
</dbReference>
<evidence type="ECO:0000313" key="3">
    <source>
        <dbReference type="Proteomes" id="UP000619479"/>
    </source>
</evidence>
<keyword evidence="1" id="KW-0472">Membrane</keyword>
<evidence type="ECO:0000256" key="1">
    <source>
        <dbReference type="SAM" id="Phobius"/>
    </source>
</evidence>
<keyword evidence="1" id="KW-1133">Transmembrane helix</keyword>
<gene>
    <name evidence="2" type="ORF">Acy02nite_16160</name>
</gene>
<feature type="transmembrane region" description="Helical" evidence="1">
    <location>
        <begin position="106"/>
        <end position="132"/>
    </location>
</feature>
<accession>A0A919ICV9</accession>
<keyword evidence="3" id="KW-1185">Reference proteome</keyword>
<sequence length="141" mass="14612">MWFDLDRTGEAMSTTVGRIGRGELLIGAGAAALVAGALLIWPWTLMDNDYRSAWGTVCKGSQAPEPEMSPAELPLGLVSTALLVLAVVLLVLAFRRLAGRGLRVLAGALLIAGILGTVLAGAFLLVGVILRIDAGPVDCFG</sequence>
<feature type="transmembrane region" description="Helical" evidence="1">
    <location>
        <begin position="73"/>
        <end position="94"/>
    </location>
</feature>
<evidence type="ECO:0000313" key="2">
    <source>
        <dbReference type="EMBL" id="GID63735.1"/>
    </source>
</evidence>